<dbReference type="InterPro" id="IPR000453">
    <property type="entry name" value="Chorismate_synth"/>
</dbReference>
<dbReference type="InterPro" id="IPR013792">
    <property type="entry name" value="RNA3'P_cycl/enolpyr_Trfase_a/b"/>
</dbReference>
<evidence type="ECO:0000256" key="1">
    <source>
        <dbReference type="ARBA" id="ARBA00005044"/>
    </source>
</evidence>
<feature type="non-terminal residue" evidence="9">
    <location>
        <position position="1"/>
    </location>
</feature>
<dbReference type="GO" id="GO:0004107">
    <property type="term" value="F:chorismate synthase activity"/>
    <property type="evidence" value="ECO:0007669"/>
    <property type="project" value="UniProtKB-EC"/>
</dbReference>
<dbReference type="GO" id="GO:0009073">
    <property type="term" value="P:aromatic amino acid family biosynthetic process"/>
    <property type="evidence" value="ECO:0007669"/>
    <property type="project" value="UniProtKB-KW"/>
</dbReference>
<dbReference type="GO" id="GO:0016765">
    <property type="term" value="F:transferase activity, transferring alkyl or aryl (other than methyl) groups"/>
    <property type="evidence" value="ECO:0007669"/>
    <property type="project" value="InterPro"/>
</dbReference>
<gene>
    <name evidence="9" type="ORF">S01H4_20445</name>
</gene>
<dbReference type="InterPro" id="IPR035904">
    <property type="entry name" value="Chorismate_synth_AroC_sf"/>
</dbReference>
<dbReference type="PROSITE" id="PS00789">
    <property type="entry name" value="CHORISMATE_SYNTHASE_3"/>
    <property type="match status" value="1"/>
</dbReference>
<evidence type="ECO:0000256" key="4">
    <source>
        <dbReference type="ARBA" id="ARBA00022605"/>
    </source>
</evidence>
<dbReference type="PANTHER" id="PTHR21085:SF0">
    <property type="entry name" value="CHORISMATE SYNTHASE"/>
    <property type="match status" value="1"/>
</dbReference>
<evidence type="ECO:0000256" key="7">
    <source>
        <dbReference type="ARBA" id="ARBA00023239"/>
    </source>
</evidence>
<dbReference type="UniPathway" id="UPA00053">
    <property type="reaction ID" value="UER00090"/>
</dbReference>
<dbReference type="InterPro" id="IPR001986">
    <property type="entry name" value="Enolpyruvate_Tfrase_dom"/>
</dbReference>
<dbReference type="InterPro" id="IPR023193">
    <property type="entry name" value="EPSP_synthase_CS"/>
</dbReference>
<dbReference type="Gene3D" id="3.65.10.10">
    <property type="entry name" value="Enolpyruvate transferase domain"/>
    <property type="match status" value="1"/>
</dbReference>
<protein>
    <recommendedName>
        <fullName evidence="3">chorismate synthase</fullName>
        <ecNumber evidence="3">4.2.3.5</ecNumber>
    </recommendedName>
</protein>
<dbReference type="InterPro" id="IPR036968">
    <property type="entry name" value="Enolpyruvate_Tfrase_sf"/>
</dbReference>
<keyword evidence="4" id="KW-0028">Amino-acid biosynthesis</keyword>
<evidence type="ECO:0000256" key="6">
    <source>
        <dbReference type="ARBA" id="ARBA00023141"/>
    </source>
</evidence>
<dbReference type="AlphaFoldDB" id="X0Z512"/>
<sequence>IKGIEFGIGFKAAVMKGSEHNDPWIVKNGKIQTSKNDSGGIIGGISTGMPIEFSIAVKPTASIGILQKTVNIKTMENIEIKFSGRHDPCIVPRIIPVVEAMVAVVLLDYLINIISIISIYQLMDIEIYPLTNNLMGEITAPGSKSYSHRAFIAASLAEGISVINNPITTGDAAITMKNLRNLGVKIIKSSDNSYIVKRDQGSFKKNKLSLDCGNSGTTIRVFSALSLLVKGGLLLTGDFLKLKRPIIPLLNALKILGAKYDLSDDKLKIKRIKTLCNKVKIPGNITSQFLTALLIVGDQDDFRGELQLDL</sequence>
<keyword evidence="6" id="KW-0057">Aromatic amino acid biosynthesis</keyword>
<evidence type="ECO:0000313" key="9">
    <source>
        <dbReference type="EMBL" id="GAG64455.1"/>
    </source>
</evidence>
<accession>X0Z512</accession>
<dbReference type="GO" id="GO:0009423">
    <property type="term" value="P:chorismate biosynthetic process"/>
    <property type="evidence" value="ECO:0007669"/>
    <property type="project" value="UniProtKB-UniPathway"/>
</dbReference>
<dbReference type="SUPFAM" id="SSF103263">
    <property type="entry name" value="Chorismate synthase, AroC"/>
    <property type="match status" value="1"/>
</dbReference>
<dbReference type="SUPFAM" id="SSF55205">
    <property type="entry name" value="EPT/RTPC-like"/>
    <property type="match status" value="1"/>
</dbReference>
<evidence type="ECO:0000256" key="5">
    <source>
        <dbReference type="ARBA" id="ARBA00022679"/>
    </source>
</evidence>
<keyword evidence="5" id="KW-0808">Transferase</keyword>
<comment type="similarity">
    <text evidence="2">Belongs to the chorismate synthase family.</text>
</comment>
<evidence type="ECO:0000259" key="8">
    <source>
        <dbReference type="Pfam" id="PF00275"/>
    </source>
</evidence>
<dbReference type="InterPro" id="IPR020541">
    <property type="entry name" value="Chorismate_synthase_CS"/>
</dbReference>
<dbReference type="Gene3D" id="3.60.150.10">
    <property type="entry name" value="Chorismate synthase AroC"/>
    <property type="match status" value="1"/>
</dbReference>
<dbReference type="GO" id="GO:0008652">
    <property type="term" value="P:amino acid biosynthetic process"/>
    <property type="evidence" value="ECO:0007669"/>
    <property type="project" value="UniProtKB-KW"/>
</dbReference>
<dbReference type="Pfam" id="PF01264">
    <property type="entry name" value="Chorismate_synt"/>
    <property type="match status" value="1"/>
</dbReference>
<dbReference type="PROSITE" id="PS00104">
    <property type="entry name" value="EPSP_SYNTHASE_1"/>
    <property type="match status" value="1"/>
</dbReference>
<dbReference type="EMBL" id="BART01009195">
    <property type="protein sequence ID" value="GAG64455.1"/>
    <property type="molecule type" value="Genomic_DNA"/>
</dbReference>
<evidence type="ECO:0000256" key="3">
    <source>
        <dbReference type="ARBA" id="ARBA00013036"/>
    </source>
</evidence>
<organism evidence="9">
    <name type="scientific">marine sediment metagenome</name>
    <dbReference type="NCBI Taxonomy" id="412755"/>
    <lineage>
        <taxon>unclassified sequences</taxon>
        <taxon>metagenomes</taxon>
        <taxon>ecological metagenomes</taxon>
    </lineage>
</organism>
<evidence type="ECO:0000256" key="2">
    <source>
        <dbReference type="ARBA" id="ARBA00008014"/>
    </source>
</evidence>
<feature type="domain" description="Enolpyruvate transferase" evidence="8">
    <location>
        <begin position="132"/>
        <end position="296"/>
    </location>
</feature>
<keyword evidence="7" id="KW-0456">Lyase</keyword>
<name>X0Z512_9ZZZZ</name>
<dbReference type="Pfam" id="PF00275">
    <property type="entry name" value="EPSP_synthase"/>
    <property type="match status" value="1"/>
</dbReference>
<comment type="caution">
    <text evidence="9">The sequence shown here is derived from an EMBL/GenBank/DDBJ whole genome shotgun (WGS) entry which is preliminary data.</text>
</comment>
<dbReference type="EC" id="4.2.3.5" evidence="3"/>
<reference evidence="9" key="1">
    <citation type="journal article" date="2014" name="Front. Microbiol.">
        <title>High frequency of phylogenetically diverse reductive dehalogenase-homologous genes in deep subseafloor sedimentary metagenomes.</title>
        <authorList>
            <person name="Kawai M."/>
            <person name="Futagami T."/>
            <person name="Toyoda A."/>
            <person name="Takaki Y."/>
            <person name="Nishi S."/>
            <person name="Hori S."/>
            <person name="Arai W."/>
            <person name="Tsubouchi T."/>
            <person name="Morono Y."/>
            <person name="Uchiyama I."/>
            <person name="Ito T."/>
            <person name="Fujiyama A."/>
            <person name="Inagaki F."/>
            <person name="Takami H."/>
        </authorList>
    </citation>
    <scope>NUCLEOTIDE SEQUENCE</scope>
    <source>
        <strain evidence="9">Expedition CK06-06</strain>
    </source>
</reference>
<dbReference type="GO" id="GO:0005829">
    <property type="term" value="C:cytosol"/>
    <property type="evidence" value="ECO:0007669"/>
    <property type="project" value="TreeGrafter"/>
</dbReference>
<proteinExistence type="inferred from homology"/>
<dbReference type="PANTHER" id="PTHR21085">
    <property type="entry name" value="CHORISMATE SYNTHASE"/>
    <property type="match status" value="1"/>
</dbReference>
<dbReference type="GO" id="GO:0010181">
    <property type="term" value="F:FMN binding"/>
    <property type="evidence" value="ECO:0007669"/>
    <property type="project" value="TreeGrafter"/>
</dbReference>
<comment type="pathway">
    <text evidence="1">Metabolic intermediate biosynthesis; chorismate biosynthesis; chorismate from D-erythrose 4-phosphate and phosphoenolpyruvate: step 7/7.</text>
</comment>